<keyword evidence="4 6" id="KW-0808">Transferase</keyword>
<evidence type="ECO:0000313" key="8">
    <source>
        <dbReference type="EMBL" id="MBA9080838.1"/>
    </source>
</evidence>
<evidence type="ECO:0000256" key="2">
    <source>
        <dbReference type="ARBA" id="ARBA00022552"/>
    </source>
</evidence>
<feature type="domain" description="Tetrapyrrole methylase" evidence="7">
    <location>
        <begin position="15"/>
        <end position="216"/>
    </location>
</feature>
<comment type="similarity">
    <text evidence="6">Belongs to the methyltransferase superfamily. RsmI family.</text>
</comment>
<dbReference type="Proteomes" id="UP000582085">
    <property type="component" value="Unassembled WGS sequence"/>
</dbReference>
<dbReference type="PIRSF" id="PIRSF005917">
    <property type="entry name" value="MTase_YraL"/>
    <property type="match status" value="1"/>
</dbReference>
<comment type="subcellular location">
    <subcellularLocation>
        <location evidence="6">Cytoplasm</location>
    </subcellularLocation>
</comment>
<protein>
    <recommendedName>
        <fullName evidence="6">Ribosomal RNA small subunit methyltransferase I</fullName>
        <ecNumber evidence="6">2.1.1.198</ecNumber>
    </recommendedName>
    <alternativeName>
        <fullName evidence="6">16S rRNA 2'-O-ribose C1402 methyltransferase</fullName>
    </alternativeName>
    <alternativeName>
        <fullName evidence="6">rRNA (cytidine-2'-O-)-methyltransferase RsmI</fullName>
    </alternativeName>
</protein>
<evidence type="ECO:0000256" key="5">
    <source>
        <dbReference type="ARBA" id="ARBA00022691"/>
    </source>
</evidence>
<dbReference type="InterPro" id="IPR018063">
    <property type="entry name" value="SAM_MeTrfase_RsmI_CS"/>
</dbReference>
<dbReference type="EC" id="2.1.1.198" evidence="6"/>
<accession>A0ABR6DXQ1</accession>
<dbReference type="CDD" id="cd11648">
    <property type="entry name" value="RsmI"/>
    <property type="match status" value="1"/>
</dbReference>
<keyword evidence="5 6" id="KW-0949">S-adenosyl-L-methionine</keyword>
<name>A0ABR6DXQ1_9MICC</name>
<proteinExistence type="inferred from homology"/>
<comment type="function">
    <text evidence="6">Catalyzes the 2'-O-methylation of the ribose of cytidine 1402 (C1402) in 16S rRNA.</text>
</comment>
<keyword evidence="2 6" id="KW-0698">rRNA processing</keyword>
<dbReference type="Pfam" id="PF00590">
    <property type="entry name" value="TP_methylase"/>
    <property type="match status" value="1"/>
</dbReference>
<dbReference type="GO" id="GO:0008168">
    <property type="term" value="F:methyltransferase activity"/>
    <property type="evidence" value="ECO:0007669"/>
    <property type="project" value="UniProtKB-KW"/>
</dbReference>
<dbReference type="InterPro" id="IPR035996">
    <property type="entry name" value="4pyrrol_Methylase_sf"/>
</dbReference>
<evidence type="ECO:0000256" key="1">
    <source>
        <dbReference type="ARBA" id="ARBA00022490"/>
    </source>
</evidence>
<dbReference type="Gene3D" id="3.40.1010.10">
    <property type="entry name" value="Cobalt-precorrin-4 Transmethylase, Domain 1"/>
    <property type="match status" value="1"/>
</dbReference>
<dbReference type="PANTHER" id="PTHR46111:SF1">
    <property type="entry name" value="RIBOSOMAL RNA SMALL SUBUNIT METHYLTRANSFERASE I"/>
    <property type="match status" value="1"/>
</dbReference>
<evidence type="ECO:0000256" key="4">
    <source>
        <dbReference type="ARBA" id="ARBA00022679"/>
    </source>
</evidence>
<evidence type="ECO:0000256" key="3">
    <source>
        <dbReference type="ARBA" id="ARBA00022603"/>
    </source>
</evidence>
<dbReference type="InterPro" id="IPR000878">
    <property type="entry name" value="4pyrrol_Mease"/>
</dbReference>
<gene>
    <name evidence="6" type="primary">rsmI</name>
    <name evidence="8" type="ORF">FHR79_000943</name>
</gene>
<dbReference type="PROSITE" id="PS01296">
    <property type="entry name" value="RSMI"/>
    <property type="match status" value="1"/>
</dbReference>
<dbReference type="InterPro" id="IPR014776">
    <property type="entry name" value="4pyrrole_Mease_sub2"/>
</dbReference>
<comment type="catalytic activity">
    <reaction evidence="6">
        <text>cytidine(1402) in 16S rRNA + S-adenosyl-L-methionine = 2'-O-methylcytidine(1402) in 16S rRNA + S-adenosyl-L-homocysteine + H(+)</text>
        <dbReference type="Rhea" id="RHEA:42924"/>
        <dbReference type="Rhea" id="RHEA-COMP:10285"/>
        <dbReference type="Rhea" id="RHEA-COMP:10286"/>
        <dbReference type="ChEBI" id="CHEBI:15378"/>
        <dbReference type="ChEBI" id="CHEBI:57856"/>
        <dbReference type="ChEBI" id="CHEBI:59789"/>
        <dbReference type="ChEBI" id="CHEBI:74495"/>
        <dbReference type="ChEBI" id="CHEBI:82748"/>
        <dbReference type="EC" id="2.1.1.198"/>
    </reaction>
</comment>
<keyword evidence="3 6" id="KW-0489">Methyltransferase</keyword>
<dbReference type="PANTHER" id="PTHR46111">
    <property type="entry name" value="RIBOSOMAL RNA SMALL SUBUNIT METHYLTRANSFERASE I"/>
    <property type="match status" value="1"/>
</dbReference>
<reference evidence="8 9" key="1">
    <citation type="submission" date="2020-08" db="EMBL/GenBank/DDBJ databases">
        <title>The Agave Microbiome: Exploring the role of microbial communities in plant adaptations to desert environments.</title>
        <authorList>
            <person name="Partida-Martinez L.P."/>
        </authorList>
    </citation>
    <scope>NUCLEOTIDE SEQUENCE [LARGE SCALE GENOMIC DNA]</scope>
    <source>
        <strain evidence="8 9">RAT4</strain>
    </source>
</reference>
<dbReference type="Gene3D" id="3.30.950.10">
    <property type="entry name" value="Methyltransferase, Cobalt-precorrin-4 Transmethylase, Domain 2"/>
    <property type="match status" value="1"/>
</dbReference>
<organism evidence="8 9">
    <name type="scientific">Micrococcus aloeverae</name>
    <dbReference type="NCBI Taxonomy" id="1391911"/>
    <lineage>
        <taxon>Bacteria</taxon>
        <taxon>Bacillati</taxon>
        <taxon>Actinomycetota</taxon>
        <taxon>Actinomycetes</taxon>
        <taxon>Micrococcales</taxon>
        <taxon>Micrococcaceae</taxon>
        <taxon>Micrococcus</taxon>
    </lineage>
</organism>
<dbReference type="RefSeq" id="WP_182488524.1">
    <property type="nucleotide sequence ID" value="NZ_JACJIO010000004.1"/>
</dbReference>
<dbReference type="HAMAP" id="MF_01877">
    <property type="entry name" value="16SrRNA_methyltr_I"/>
    <property type="match status" value="1"/>
</dbReference>
<evidence type="ECO:0000256" key="6">
    <source>
        <dbReference type="HAMAP-Rule" id="MF_01877"/>
    </source>
</evidence>
<evidence type="ECO:0000259" key="7">
    <source>
        <dbReference type="Pfam" id="PF00590"/>
    </source>
</evidence>
<dbReference type="EMBL" id="JACJIO010000004">
    <property type="protein sequence ID" value="MBA9080838.1"/>
    <property type="molecule type" value="Genomic_DNA"/>
</dbReference>
<keyword evidence="9" id="KW-1185">Reference proteome</keyword>
<dbReference type="SUPFAM" id="SSF53790">
    <property type="entry name" value="Tetrapyrrole methylase"/>
    <property type="match status" value="1"/>
</dbReference>
<keyword evidence="1 6" id="KW-0963">Cytoplasm</keyword>
<evidence type="ECO:0000313" key="9">
    <source>
        <dbReference type="Proteomes" id="UP000582085"/>
    </source>
</evidence>
<dbReference type="GO" id="GO:0032259">
    <property type="term" value="P:methylation"/>
    <property type="evidence" value="ECO:0007669"/>
    <property type="project" value="UniProtKB-KW"/>
</dbReference>
<dbReference type="InterPro" id="IPR008189">
    <property type="entry name" value="rRNA_ssu_MeTfrase_I"/>
</dbReference>
<comment type="caution">
    <text evidence="8">The sequence shown here is derived from an EMBL/GenBank/DDBJ whole genome shotgun (WGS) entry which is preliminary data.</text>
</comment>
<dbReference type="NCBIfam" id="TIGR00096">
    <property type="entry name" value="16S rRNA (cytidine(1402)-2'-O)-methyltransferase"/>
    <property type="match status" value="1"/>
</dbReference>
<sequence length="294" mass="30271">MTPRPTDLPSPSGRIVLAATPIGNLGDASARLRELLAEADVIAAEDTRTARRLCAGLGVTPAGRVVAHHEHNEAASAQGLLDQVRGGATVAVVSDAGMPTVSDPGYRLVAAAVSAGLPVTCAPGPSAVTTALALSGLPTDRFAFDGFVPRKDGERRRWLTSLLTEARTVVAFESPQRLADALAVVVEVLGPERPVCVARELTKLHEEVVRGTAAEVHAWAAERHAGEGIRGEIVLVIGPPAPGAEGEASEADAVAEVAVLVESGTRLKEAVAAVAGAHGMRSRELYQAVLAARG</sequence>
<dbReference type="InterPro" id="IPR014777">
    <property type="entry name" value="4pyrrole_Mease_sub1"/>
</dbReference>